<evidence type="ECO:0000313" key="1">
    <source>
        <dbReference type="EMBL" id="AKF07891.1"/>
    </source>
</evidence>
<dbReference type="Proteomes" id="UP000034883">
    <property type="component" value="Chromosome"/>
</dbReference>
<dbReference type="InterPro" id="IPR045584">
    <property type="entry name" value="Pilin-like"/>
</dbReference>
<dbReference type="EMBL" id="CP011125">
    <property type="protein sequence ID" value="AKF07891.1"/>
    <property type="molecule type" value="Genomic_DNA"/>
</dbReference>
<proteinExistence type="predicted"/>
<organism evidence="1 2">
    <name type="scientific">Sandaracinus amylolyticus</name>
    <dbReference type="NCBI Taxonomy" id="927083"/>
    <lineage>
        <taxon>Bacteria</taxon>
        <taxon>Pseudomonadati</taxon>
        <taxon>Myxococcota</taxon>
        <taxon>Polyangia</taxon>
        <taxon>Polyangiales</taxon>
        <taxon>Sandaracinaceae</taxon>
        <taxon>Sandaracinus</taxon>
    </lineage>
</organism>
<dbReference type="Gene3D" id="3.30.700.10">
    <property type="entry name" value="Glycoprotein, Type 4 Pilin"/>
    <property type="match status" value="1"/>
</dbReference>
<name>A0A0F6YJC1_9BACT</name>
<keyword evidence="2" id="KW-1185">Reference proteome</keyword>
<sequence length="113" mass="12048">MLFAVLGTLALGAASFACVMLWPPYHGCELGPAHVARRDAQRVQSAAVLFLSGAPDARCADIESLVESGLLDPELALDPWGTRYLVTCDGYEVHVRSAGRDTKAGTDDDVDGW</sequence>
<reference evidence="1 2" key="1">
    <citation type="submission" date="2015-03" db="EMBL/GenBank/DDBJ databases">
        <title>Genome assembly of Sandaracinus amylolyticus DSM 53668.</title>
        <authorList>
            <person name="Sharma G."/>
            <person name="Subramanian S."/>
        </authorList>
    </citation>
    <scope>NUCLEOTIDE SEQUENCE [LARGE SCALE GENOMIC DNA]</scope>
    <source>
        <strain evidence="1 2">DSM 53668</strain>
    </source>
</reference>
<dbReference type="STRING" id="927083.DB32_005040"/>
<dbReference type="KEGG" id="samy:DB32_005040"/>
<accession>A0A0F6YJC1</accession>
<dbReference type="AlphaFoldDB" id="A0A0F6YJC1"/>
<evidence type="ECO:0000313" key="2">
    <source>
        <dbReference type="Proteomes" id="UP000034883"/>
    </source>
</evidence>
<gene>
    <name evidence="1" type="ORF">DB32_005040</name>
</gene>
<protein>
    <submittedName>
        <fullName evidence="1">Uncharacterized protein</fullName>
    </submittedName>
</protein>
<dbReference type="SUPFAM" id="SSF54523">
    <property type="entry name" value="Pili subunits"/>
    <property type="match status" value="1"/>
</dbReference>